<dbReference type="Proteomes" id="UP000324479">
    <property type="component" value="Unassembled WGS sequence"/>
</dbReference>
<dbReference type="RefSeq" id="WP_161604297.1">
    <property type="nucleotide sequence ID" value="NZ_VWOX01000002.1"/>
</dbReference>
<feature type="chain" id="PRO_5024303834" evidence="2">
    <location>
        <begin position="18"/>
        <end position="919"/>
    </location>
</feature>
<accession>A0A5M6DL71</accession>
<feature type="region of interest" description="Disordered" evidence="1">
    <location>
        <begin position="203"/>
        <end position="239"/>
    </location>
</feature>
<evidence type="ECO:0000313" key="3">
    <source>
        <dbReference type="EMBL" id="KAA5546095.1"/>
    </source>
</evidence>
<gene>
    <name evidence="3" type="ORF">FYK55_04140</name>
</gene>
<comment type="caution">
    <text evidence="3">The sequence shown here is derived from an EMBL/GenBank/DDBJ whole genome shotgun (WGS) entry which is preliminary data.</text>
</comment>
<keyword evidence="2" id="KW-0732">Signal</keyword>
<dbReference type="AlphaFoldDB" id="A0A5M6DL71"/>
<evidence type="ECO:0000313" key="4">
    <source>
        <dbReference type="Proteomes" id="UP000324479"/>
    </source>
</evidence>
<feature type="signal peptide" evidence="2">
    <location>
        <begin position="1"/>
        <end position="17"/>
    </location>
</feature>
<dbReference type="EMBL" id="VWOX01000002">
    <property type="protein sequence ID" value="KAA5546095.1"/>
    <property type="molecule type" value="Genomic_DNA"/>
</dbReference>
<organism evidence="3 4">
    <name type="scientific">Roseiconus nitratireducens</name>
    <dbReference type="NCBI Taxonomy" id="2605748"/>
    <lineage>
        <taxon>Bacteria</taxon>
        <taxon>Pseudomonadati</taxon>
        <taxon>Planctomycetota</taxon>
        <taxon>Planctomycetia</taxon>
        <taxon>Pirellulales</taxon>
        <taxon>Pirellulaceae</taxon>
        <taxon>Roseiconus</taxon>
    </lineage>
</organism>
<proteinExistence type="predicted"/>
<sequence>MCLIVSLASSVIHPALAGGELFDSLDAYPPRWHLDRSDCDARILNHRNLHSGGADGGACESIEFHAGLGSEVLFVYSIEPVRPTDDLVANVSVMSARRGSRIGLRVRFPYLRDPQTRRPVSAIIYGATYERAGKFESIGIGSIERPLRIKQANLRGAHGASADVSDPYVDAIVINAYSGRGDTGIRVDSLSLRGMIPIGDHGRVDPVPGLSSGRPRPGASGAMVARSGSDRESGTSMVLRQSLAGELAESTRNLRPGPAFPHGRVIRILEHQGEPLNWVRRLGFDAVLIDQPPTAELLREAIQSRVLVYAPPPTAPDPELQTLLDPVVAWYLGGGVALDNQRVEQTDKTVRRLRRLPGVWQRPIVVAPTESWPQYASLADGVVTDAPPRGRDLSASEQSLAIANKISQIGGGHDVAIAIQSSLPNRLTEMNRAIENSIGVAPGGMYRWHSMWAQTVQALEHAPRALLFRSNRSLVSGDVDSQQRSMALSYVNRFVAMISPWLASSEPVSSYTIEGAPYRCGCLRADGEELLLISSQQARGDEILAGDGKVINVLLPPGHENRIAWRMTHFSAQRVDIDSTPTGAKIQIVSPDVCELLVISGDAGTGVPLNQSALQFARHASADRWQLTNERVAAVRAAWSQAVGSGATESLVPVDLMTVAERTLRDAEPAYRAGDAETTLRLSSRADAWGLRSAWQLTEALMPGMRSRPGEAYVSSPPMSAGHPQLQIGWQPLMGDEGWSENLIAAGGLDRPEDLGEGRWEFAQRQVVRSRSSISWVSRGFFDGRGAARLVATSTTPEPLGGGYEGTVAVLSSPPVSLKKNQAVRIDAMIRTIGFGAPHQGVLVYDSLGGPEMGVLVRGATEWTPVRLYRQSFGQEDLKVHFEIIGDGEAIVDEVSVRAWAPEPLPTLPLRRISENWER</sequence>
<evidence type="ECO:0000256" key="1">
    <source>
        <dbReference type="SAM" id="MobiDB-lite"/>
    </source>
</evidence>
<name>A0A5M6DL71_9BACT</name>
<evidence type="ECO:0000256" key="2">
    <source>
        <dbReference type="SAM" id="SignalP"/>
    </source>
</evidence>
<protein>
    <submittedName>
        <fullName evidence="3">Uncharacterized protein</fullName>
    </submittedName>
</protein>
<reference evidence="3 4" key="1">
    <citation type="submission" date="2019-08" db="EMBL/GenBank/DDBJ databases">
        <authorList>
            <person name="Dhanesh K."/>
            <person name="Kumar G."/>
            <person name="Sasikala C."/>
            <person name="Venkata Ramana C."/>
        </authorList>
    </citation>
    <scope>NUCLEOTIDE SEQUENCE [LARGE SCALE GENOMIC DNA]</scope>
    <source>
        <strain evidence="3 4">JC645</strain>
    </source>
</reference>
<keyword evidence="4" id="KW-1185">Reference proteome</keyword>